<evidence type="ECO:0000313" key="2">
    <source>
        <dbReference type="EMBL" id="KAA0974304.1"/>
    </source>
</evidence>
<keyword evidence="1" id="KW-1133">Transmembrane helix</keyword>
<reference evidence="2 3" key="1">
    <citation type="submission" date="2019-07" db="EMBL/GenBank/DDBJ databases">
        <title>Analysis of the biochemical properties, biological activity and biotechnological potential of siderophores and biosurfactants produced by Antarctic psychrotolerant bacteria.</title>
        <authorList>
            <person name="Styczynski M."/>
            <person name="Krucon T."/>
            <person name="Decewicz P."/>
            <person name="Dziewit L."/>
        </authorList>
    </citation>
    <scope>NUCLEOTIDE SEQUENCE [LARGE SCALE GENOMIC DNA]</scope>
    <source>
        <strain evidence="2 3">ANT_H27</strain>
    </source>
</reference>
<protein>
    <submittedName>
        <fullName evidence="2">Uncharacterized protein</fullName>
    </submittedName>
</protein>
<keyword evidence="1" id="KW-0472">Membrane</keyword>
<feature type="transmembrane region" description="Helical" evidence="1">
    <location>
        <begin position="210"/>
        <end position="232"/>
    </location>
</feature>
<sequence>MNEKKWLDTFTLELRLREVRGEAIGDAVASVKELLADSGQDPLIAFGPPREYAEGLELPLVKDAGRTSIGAILPPVISLLALLAMVPAVWAYFSGTGLGYSLPQVLLMLIPILAVATLPVYINHVARRPVMLFLVWGVVTAAAVLASFLAPGAGTEPWIRADPLLVGNVSLAVLILATAWGLAEALRTPDDPIIDPLNEPQRRSRMPHRIAAVVPSLLMPFAAATTIATAWLTA</sequence>
<organism evidence="2 3">
    <name type="scientific">Paeniglutamicibacter gangotriensis</name>
    <dbReference type="NCBI Taxonomy" id="254787"/>
    <lineage>
        <taxon>Bacteria</taxon>
        <taxon>Bacillati</taxon>
        <taxon>Actinomycetota</taxon>
        <taxon>Actinomycetes</taxon>
        <taxon>Micrococcales</taxon>
        <taxon>Micrococcaceae</taxon>
        <taxon>Paeniglutamicibacter</taxon>
    </lineage>
</organism>
<dbReference type="EMBL" id="VOBL01000019">
    <property type="protein sequence ID" value="KAA0974304.1"/>
    <property type="molecule type" value="Genomic_DNA"/>
</dbReference>
<feature type="transmembrane region" description="Helical" evidence="1">
    <location>
        <begin position="72"/>
        <end position="93"/>
    </location>
</feature>
<evidence type="ECO:0000256" key="1">
    <source>
        <dbReference type="SAM" id="Phobius"/>
    </source>
</evidence>
<feature type="transmembrane region" description="Helical" evidence="1">
    <location>
        <begin position="164"/>
        <end position="183"/>
    </location>
</feature>
<proteinExistence type="predicted"/>
<feature type="transmembrane region" description="Helical" evidence="1">
    <location>
        <begin position="105"/>
        <end position="123"/>
    </location>
</feature>
<evidence type="ECO:0000313" key="3">
    <source>
        <dbReference type="Proteomes" id="UP000323856"/>
    </source>
</evidence>
<dbReference type="OrthoDB" id="5192631at2"/>
<dbReference type="AlphaFoldDB" id="A0A5B0E5P7"/>
<name>A0A5B0E5P7_9MICC</name>
<accession>A0A5B0E5P7</accession>
<feature type="transmembrane region" description="Helical" evidence="1">
    <location>
        <begin position="130"/>
        <end position="152"/>
    </location>
</feature>
<gene>
    <name evidence="2" type="ORF">FQ154_15795</name>
</gene>
<keyword evidence="1" id="KW-0812">Transmembrane</keyword>
<dbReference type="RefSeq" id="WP_149620469.1">
    <property type="nucleotide sequence ID" value="NZ_JBITUG010000008.1"/>
</dbReference>
<dbReference type="Proteomes" id="UP000323856">
    <property type="component" value="Unassembled WGS sequence"/>
</dbReference>
<comment type="caution">
    <text evidence="2">The sequence shown here is derived from an EMBL/GenBank/DDBJ whole genome shotgun (WGS) entry which is preliminary data.</text>
</comment>